<dbReference type="VEuPathDB" id="TriTrypDB:TcCLB.511349.40"/>
<dbReference type="VEuPathDB" id="TriTrypDB:ECC02_007727"/>
<dbReference type="VEuPathDB" id="TriTrypDB:ECC02_009114"/>
<dbReference type="VEuPathDB" id="TriTrypDB:TcCL_Unassigned02702"/>
<organism evidence="1 2">
    <name type="scientific">Trypanosoma cruzi</name>
    <dbReference type="NCBI Taxonomy" id="5693"/>
    <lineage>
        <taxon>Eukaryota</taxon>
        <taxon>Discoba</taxon>
        <taxon>Euglenozoa</taxon>
        <taxon>Kinetoplastea</taxon>
        <taxon>Metakinetoplastina</taxon>
        <taxon>Trypanosomatida</taxon>
        <taxon>Trypanosomatidae</taxon>
        <taxon>Trypanosoma</taxon>
        <taxon>Schizotrypanum</taxon>
    </lineage>
</organism>
<proteinExistence type="predicted"/>
<name>A0A2V2V9J6_TRYCR</name>
<dbReference type="VEuPathDB" id="TriTrypDB:TcYC6_0038370"/>
<dbReference type="VEuPathDB" id="TriTrypDB:TCSYLVIO_008497"/>
<sequence length="495" mass="53879">MGECWPCSTGSRAWAVAPNAGSESPASGCVWVSARQEYSRQHLALAVAAQCSIVGPQLLLHRVDVLLRRLYSIHFASAFIHADGRTLVALCADIRACGAAMPTAVSPITTWAAERSLSISADRSGPLCSASPHTDSLTRTRPTIVWAMGTHASSPTRCVCSATRLIDTPILITHASTAAAGQTCHAAISCGWVQRLGRPSTPRDTFWLGASTVRCTTAARQSHRVRPPFTSTAWKCGAATAARHRSAHAQQRRILLSTWQPIQHRCGGSLVSAHPHNTNAMYVSIITGFALPYLLGTYASVHAGKAATSIPLPRDAVINGLKRACNIIGIPHSHNRAPPIQHRIFLWDTVSCNKEEFIQPRFAKDASDDVKRTAFDSIYSSLGDYDFELSTDVSSSLAELASGSAALLYYSTTTNDLPVEVHRAAAGRLARSYRAECLATENGIIRLIPFFWKHPNRPHESWWLRTPSRQLRHSASFHWPCKTTSPKRFGLCCSS</sequence>
<gene>
    <name evidence="1" type="ORF">C3747_301g40</name>
</gene>
<reference evidence="1 2" key="1">
    <citation type="journal article" date="2018" name="Microb. Genom.">
        <title>Expanding an expanded genome: long-read sequencing of Trypanosoma cruzi.</title>
        <authorList>
            <person name="Berna L."/>
            <person name="Rodriguez M."/>
            <person name="Chiribao M.L."/>
            <person name="Parodi-Talice A."/>
            <person name="Pita S."/>
            <person name="Rijo G."/>
            <person name="Alvarez-Valin F."/>
            <person name="Robello C."/>
        </authorList>
    </citation>
    <scope>NUCLEOTIDE SEQUENCE [LARGE SCALE GENOMIC DNA]</scope>
    <source>
        <strain evidence="1 2">TCC</strain>
    </source>
</reference>
<dbReference type="VEuPathDB" id="TriTrypDB:TcG_11281"/>
<accession>A0A2V2V9J6</accession>
<protein>
    <submittedName>
        <fullName evidence="1">Uncharacterized protein</fullName>
    </submittedName>
</protein>
<dbReference type="VEuPathDB" id="TriTrypDB:TcBrA4_0021480"/>
<dbReference type="VEuPathDB" id="TriTrypDB:TcCL_Unassigned02548"/>
<dbReference type="VEuPathDB" id="TriTrypDB:TCDM_09264"/>
<dbReference type="EMBL" id="PRFC01000301">
    <property type="protein sequence ID" value="PWU93175.1"/>
    <property type="molecule type" value="Genomic_DNA"/>
</dbReference>
<dbReference type="AlphaFoldDB" id="A0A2V2V9J6"/>
<comment type="caution">
    <text evidence="1">The sequence shown here is derived from an EMBL/GenBank/DDBJ whole genome shotgun (WGS) entry which is preliminary data.</text>
</comment>
<evidence type="ECO:0000313" key="1">
    <source>
        <dbReference type="EMBL" id="PWU93175.1"/>
    </source>
</evidence>
<dbReference type="VEuPathDB" id="TriTrypDB:Tc_MARK_1552"/>
<dbReference type="VEuPathDB" id="TriTrypDB:TcCLB.509525.40"/>
<dbReference type="VEuPathDB" id="TriTrypDB:TCDM_10164"/>
<dbReference type="VEuPathDB" id="TriTrypDB:TcCLB.506067.90"/>
<dbReference type="VEuPathDB" id="TriTrypDB:C4B63_15g256"/>
<dbReference type="VEuPathDB" id="TriTrypDB:TcG_11610"/>
<dbReference type="Proteomes" id="UP000246078">
    <property type="component" value="Unassembled WGS sequence"/>
</dbReference>
<dbReference type="VEuPathDB" id="TriTrypDB:C3747_301g40"/>
<evidence type="ECO:0000313" key="2">
    <source>
        <dbReference type="Proteomes" id="UP000246078"/>
    </source>
</evidence>
<dbReference type="VEuPathDB" id="TriTrypDB:C4B63_3g352"/>